<keyword evidence="1" id="KW-0677">Repeat</keyword>
<keyword evidence="4" id="KW-0472">Membrane</keyword>
<protein>
    <submittedName>
        <fullName evidence="5">Uncharacterized protein</fullName>
    </submittedName>
</protein>
<keyword evidence="4" id="KW-1133">Transmembrane helix</keyword>
<keyword evidence="4" id="KW-0812">Transmembrane</keyword>
<proteinExistence type="predicted"/>
<evidence type="ECO:0000313" key="6">
    <source>
        <dbReference type="Proteomes" id="UP001372338"/>
    </source>
</evidence>
<dbReference type="PANTHER" id="PTHR44858">
    <property type="entry name" value="TETRATRICOPEPTIDE REPEAT PROTEIN 6"/>
    <property type="match status" value="1"/>
</dbReference>
<dbReference type="InterPro" id="IPR013105">
    <property type="entry name" value="TPR_2"/>
</dbReference>
<evidence type="ECO:0000256" key="2">
    <source>
        <dbReference type="ARBA" id="ARBA00022803"/>
    </source>
</evidence>
<evidence type="ECO:0000256" key="3">
    <source>
        <dbReference type="PROSITE-ProRule" id="PRU00339"/>
    </source>
</evidence>
<comment type="caution">
    <text evidence="5">The sequence shown here is derived from an EMBL/GenBank/DDBJ whole genome shotgun (WGS) entry which is preliminary data.</text>
</comment>
<evidence type="ECO:0000256" key="1">
    <source>
        <dbReference type="ARBA" id="ARBA00022737"/>
    </source>
</evidence>
<dbReference type="Pfam" id="PF07719">
    <property type="entry name" value="TPR_2"/>
    <property type="match status" value="1"/>
</dbReference>
<name>A0AAN9P0K7_CROPI</name>
<keyword evidence="6" id="KW-1185">Reference proteome</keyword>
<dbReference type="PROSITE" id="PS50005">
    <property type="entry name" value="TPR"/>
    <property type="match status" value="1"/>
</dbReference>
<gene>
    <name evidence="5" type="ORF">RIF29_12014</name>
</gene>
<evidence type="ECO:0000313" key="5">
    <source>
        <dbReference type="EMBL" id="KAK7282902.1"/>
    </source>
</evidence>
<organism evidence="5 6">
    <name type="scientific">Crotalaria pallida</name>
    <name type="common">Smooth rattlebox</name>
    <name type="synonym">Crotalaria striata</name>
    <dbReference type="NCBI Taxonomy" id="3830"/>
    <lineage>
        <taxon>Eukaryota</taxon>
        <taxon>Viridiplantae</taxon>
        <taxon>Streptophyta</taxon>
        <taxon>Embryophyta</taxon>
        <taxon>Tracheophyta</taxon>
        <taxon>Spermatophyta</taxon>
        <taxon>Magnoliopsida</taxon>
        <taxon>eudicotyledons</taxon>
        <taxon>Gunneridae</taxon>
        <taxon>Pentapetalae</taxon>
        <taxon>rosids</taxon>
        <taxon>fabids</taxon>
        <taxon>Fabales</taxon>
        <taxon>Fabaceae</taxon>
        <taxon>Papilionoideae</taxon>
        <taxon>50 kb inversion clade</taxon>
        <taxon>genistoids sensu lato</taxon>
        <taxon>core genistoids</taxon>
        <taxon>Crotalarieae</taxon>
        <taxon>Crotalaria</taxon>
    </lineage>
</organism>
<evidence type="ECO:0000256" key="4">
    <source>
        <dbReference type="SAM" id="Phobius"/>
    </source>
</evidence>
<dbReference type="EMBL" id="JAYWIO010000002">
    <property type="protein sequence ID" value="KAK7282902.1"/>
    <property type="molecule type" value="Genomic_DNA"/>
</dbReference>
<dbReference type="PANTHER" id="PTHR44858:SF1">
    <property type="entry name" value="UDP-N-ACETYLGLUCOSAMINE--PEPTIDE N-ACETYLGLUCOSAMINYLTRANSFERASE SPINDLY-RELATED"/>
    <property type="match status" value="1"/>
</dbReference>
<accession>A0AAN9P0K7</accession>
<dbReference type="InterPro" id="IPR011990">
    <property type="entry name" value="TPR-like_helical_dom_sf"/>
</dbReference>
<dbReference type="Gene3D" id="1.25.40.10">
    <property type="entry name" value="Tetratricopeptide repeat domain"/>
    <property type="match status" value="1"/>
</dbReference>
<dbReference type="InterPro" id="IPR050498">
    <property type="entry name" value="Ycf3"/>
</dbReference>
<feature type="repeat" description="TPR" evidence="3">
    <location>
        <begin position="175"/>
        <end position="208"/>
    </location>
</feature>
<dbReference type="SMART" id="SM00028">
    <property type="entry name" value="TPR"/>
    <property type="match status" value="2"/>
</dbReference>
<dbReference type="InterPro" id="IPR019734">
    <property type="entry name" value="TPR_rpt"/>
</dbReference>
<sequence>MDLTEKEAMFRDILLQIIVFLLFVFTFLYLYGIPQSLFHKFRYRTKSSATQSKLHFVKAAQLLDRARSSKSLTGTTAAAGLAEEALTEADLAISLNPKDAAPYLLKAMALEFQGFRTSALESIDMALSPLAAKSLEESERGDALLKRAELKKAMKAESVVEEDLTQVVKLNPGNVKGWFLLGEWYEGKKMEDEAKKAYEKVLELEPELRVAKEALKRLGSGSSS</sequence>
<keyword evidence="2 3" id="KW-0802">TPR repeat</keyword>
<dbReference type="SUPFAM" id="SSF48452">
    <property type="entry name" value="TPR-like"/>
    <property type="match status" value="1"/>
</dbReference>
<dbReference type="Proteomes" id="UP001372338">
    <property type="component" value="Unassembled WGS sequence"/>
</dbReference>
<reference evidence="5 6" key="1">
    <citation type="submission" date="2024-01" db="EMBL/GenBank/DDBJ databases">
        <title>The genomes of 5 underutilized Papilionoideae crops provide insights into root nodulation and disease resistanc.</title>
        <authorList>
            <person name="Yuan L."/>
        </authorList>
    </citation>
    <scope>NUCLEOTIDE SEQUENCE [LARGE SCALE GENOMIC DNA]</scope>
    <source>
        <strain evidence="5">ZHUSHIDOU_FW_LH</strain>
        <tissue evidence="5">Leaf</tissue>
    </source>
</reference>
<dbReference type="AlphaFoldDB" id="A0AAN9P0K7"/>
<feature type="transmembrane region" description="Helical" evidence="4">
    <location>
        <begin position="13"/>
        <end position="32"/>
    </location>
</feature>